<accession>A0A936ZPQ9</accession>
<dbReference type="PANTHER" id="PTHR30443:SF2">
    <property type="entry name" value="PHOSPHOETHANOLAMINE TRANSFERASE EPTC"/>
    <property type="match status" value="1"/>
</dbReference>
<evidence type="ECO:0000256" key="5">
    <source>
        <dbReference type="ARBA" id="ARBA00022989"/>
    </source>
</evidence>
<keyword evidence="3 9" id="KW-0808">Transferase</keyword>
<reference evidence="9" key="1">
    <citation type="submission" date="2021-01" db="EMBL/GenBank/DDBJ databases">
        <title>Microvirga sp.</title>
        <authorList>
            <person name="Kim M.K."/>
        </authorList>
    </citation>
    <scope>NUCLEOTIDE SEQUENCE</scope>
    <source>
        <strain evidence="9">5420S-16</strain>
    </source>
</reference>
<keyword evidence="4 7" id="KW-0812">Transmembrane</keyword>
<evidence type="ECO:0000256" key="7">
    <source>
        <dbReference type="SAM" id="Phobius"/>
    </source>
</evidence>
<comment type="caution">
    <text evidence="9">The sequence shown here is derived from an EMBL/GenBank/DDBJ whole genome shotgun (WGS) entry which is preliminary data.</text>
</comment>
<dbReference type="InterPro" id="IPR058130">
    <property type="entry name" value="PEA_transf_C"/>
</dbReference>
<comment type="subcellular location">
    <subcellularLocation>
        <location evidence="1">Cell membrane</location>
        <topology evidence="1">Multi-pass membrane protein</topology>
    </subcellularLocation>
</comment>
<dbReference type="Proteomes" id="UP000605848">
    <property type="component" value="Unassembled WGS sequence"/>
</dbReference>
<dbReference type="InterPro" id="IPR000917">
    <property type="entry name" value="Sulfatase_N"/>
</dbReference>
<evidence type="ECO:0000313" key="10">
    <source>
        <dbReference type="Proteomes" id="UP000605848"/>
    </source>
</evidence>
<evidence type="ECO:0000256" key="1">
    <source>
        <dbReference type="ARBA" id="ARBA00004651"/>
    </source>
</evidence>
<feature type="transmembrane region" description="Helical" evidence="7">
    <location>
        <begin position="164"/>
        <end position="183"/>
    </location>
</feature>
<feature type="transmembrane region" description="Helical" evidence="7">
    <location>
        <begin position="111"/>
        <end position="144"/>
    </location>
</feature>
<dbReference type="RefSeq" id="WP_202066331.1">
    <property type="nucleotide sequence ID" value="NZ_JAEQMY010000216.1"/>
</dbReference>
<dbReference type="PANTHER" id="PTHR30443">
    <property type="entry name" value="INNER MEMBRANE PROTEIN"/>
    <property type="match status" value="1"/>
</dbReference>
<keyword evidence="6 7" id="KW-0472">Membrane</keyword>
<feature type="transmembrane region" description="Helical" evidence="7">
    <location>
        <begin position="30"/>
        <end position="56"/>
    </location>
</feature>
<name>A0A936ZPQ9_9HYPH</name>
<dbReference type="EMBL" id="JAEQMY010000216">
    <property type="protein sequence ID" value="MBL0408428.1"/>
    <property type="molecule type" value="Genomic_DNA"/>
</dbReference>
<evidence type="ECO:0000256" key="6">
    <source>
        <dbReference type="ARBA" id="ARBA00023136"/>
    </source>
</evidence>
<dbReference type="GO" id="GO:0016776">
    <property type="term" value="F:phosphotransferase activity, phosphate group as acceptor"/>
    <property type="evidence" value="ECO:0007669"/>
    <property type="project" value="TreeGrafter"/>
</dbReference>
<protein>
    <submittedName>
        <fullName evidence="9">Phosphoethanolamine transferase</fullName>
    </submittedName>
</protein>
<dbReference type="Gene3D" id="3.40.720.10">
    <property type="entry name" value="Alkaline Phosphatase, subunit A"/>
    <property type="match status" value="1"/>
</dbReference>
<dbReference type="CDD" id="cd16017">
    <property type="entry name" value="LptA"/>
    <property type="match status" value="1"/>
</dbReference>
<evidence type="ECO:0000256" key="2">
    <source>
        <dbReference type="ARBA" id="ARBA00022475"/>
    </source>
</evidence>
<keyword evidence="10" id="KW-1185">Reference proteome</keyword>
<dbReference type="Pfam" id="PF00884">
    <property type="entry name" value="Sulfatase"/>
    <property type="match status" value="1"/>
</dbReference>
<evidence type="ECO:0000259" key="8">
    <source>
        <dbReference type="Pfam" id="PF00884"/>
    </source>
</evidence>
<gene>
    <name evidence="9" type="ORF">JKG68_31675</name>
</gene>
<dbReference type="GO" id="GO:0009244">
    <property type="term" value="P:lipopolysaccharide core region biosynthetic process"/>
    <property type="evidence" value="ECO:0007669"/>
    <property type="project" value="TreeGrafter"/>
</dbReference>
<dbReference type="AlphaFoldDB" id="A0A936ZPQ9"/>
<keyword evidence="5 7" id="KW-1133">Transmembrane helix</keyword>
<keyword evidence="2" id="KW-1003">Cell membrane</keyword>
<sequence length="597" mass="66580">MSNPNKYLPKGMSHLLGEKFKIFSSALAEYPWIVLFGLTLLCMYPFAVTTLLNMAAVFYGSGGVDFNARSSLYYDLFIRIIVSFVYNLIFFTLFVISLSELKLKMVRSTGLIVLWFYLVVFTIGSVLHFCLYRQVIGVSSIYAILDTNIHEGLEFAQSVIRADLLFLSFLSGLPLFFGASRFLSHRSLEAGCNHVVSYASVTIVCLLGYVGLKKEFLQENNPVLFAIGSIGQSIAEKAAVRALSSSAPPNINVTLRDKNEGPITHILVIGESTTRRHMSLYGYGRDTTPRLSQLAMEKQIEIAQDACSSRGATLQQFKELLTFATREDHRALFTGPNLVQVMKSAGFHSYWISNQQLVGGLNTGSDNWPAVFAQAADVQTFINKRGLWGGATTTRALTLDTDLLGPIREALSDKSARRFIIVHLLGSHMNYELRYPPGFTEFSGLQGVDPDFISKNPSPSEIKAYNSYDTAVLYNDAFMSELIREAAQLNRVTLTYLSDHGESLGETSDILGHIDGPAPRQVYEIPLLFFFSDAIKQELGSRMLTLRRNLGRPFQSDSLINTLLDIYGLETPWKREKASLLSPSYETGRRYCDTLGR</sequence>
<proteinExistence type="predicted"/>
<feature type="transmembrane region" description="Helical" evidence="7">
    <location>
        <begin position="76"/>
        <end position="99"/>
    </location>
</feature>
<evidence type="ECO:0000313" key="9">
    <source>
        <dbReference type="EMBL" id="MBL0408428.1"/>
    </source>
</evidence>
<dbReference type="GO" id="GO:0005886">
    <property type="term" value="C:plasma membrane"/>
    <property type="evidence" value="ECO:0007669"/>
    <property type="project" value="UniProtKB-SubCell"/>
</dbReference>
<evidence type="ECO:0000256" key="3">
    <source>
        <dbReference type="ARBA" id="ARBA00022679"/>
    </source>
</evidence>
<feature type="domain" description="Sulfatase N-terminal" evidence="8">
    <location>
        <begin position="266"/>
        <end position="568"/>
    </location>
</feature>
<feature type="transmembrane region" description="Helical" evidence="7">
    <location>
        <begin position="195"/>
        <end position="212"/>
    </location>
</feature>
<organism evidence="9 10">
    <name type="scientific">Microvirga aerilata</name>
    <dbReference type="NCBI Taxonomy" id="670292"/>
    <lineage>
        <taxon>Bacteria</taxon>
        <taxon>Pseudomonadati</taxon>
        <taxon>Pseudomonadota</taxon>
        <taxon>Alphaproteobacteria</taxon>
        <taxon>Hyphomicrobiales</taxon>
        <taxon>Methylobacteriaceae</taxon>
        <taxon>Microvirga</taxon>
    </lineage>
</organism>
<dbReference type="InterPro" id="IPR017850">
    <property type="entry name" value="Alkaline_phosphatase_core_sf"/>
</dbReference>
<evidence type="ECO:0000256" key="4">
    <source>
        <dbReference type="ARBA" id="ARBA00022692"/>
    </source>
</evidence>
<dbReference type="SUPFAM" id="SSF53649">
    <property type="entry name" value="Alkaline phosphatase-like"/>
    <property type="match status" value="1"/>
</dbReference>
<dbReference type="InterPro" id="IPR040423">
    <property type="entry name" value="PEA_transferase"/>
</dbReference>